<name>A0A918MKT5_9FLAO</name>
<reference evidence="1" key="1">
    <citation type="journal article" date="2014" name="Int. J. Syst. Evol. Microbiol.">
        <title>Complete genome sequence of Corynebacterium casei LMG S-19264T (=DSM 44701T), isolated from a smear-ripened cheese.</title>
        <authorList>
            <consortium name="US DOE Joint Genome Institute (JGI-PGF)"/>
            <person name="Walter F."/>
            <person name="Albersmeier A."/>
            <person name="Kalinowski J."/>
            <person name="Ruckert C."/>
        </authorList>
    </citation>
    <scope>NUCLEOTIDE SEQUENCE</scope>
    <source>
        <strain evidence="1">KCTC 12113</strain>
    </source>
</reference>
<evidence type="ECO:0000313" key="1">
    <source>
        <dbReference type="EMBL" id="GGW33861.1"/>
    </source>
</evidence>
<sequence length="169" mass="19400">MLNEEAKKNILKDSLILGMTLGDNKADFFKRCWQLNQEGLVSQGPNNKMVKYPLPMSPKQESTSAITLLFYGTFNDQNTMTGMDLTFSYDAWSPWNSNLTAQQLLPIVQDTLIKWFPGNDFIAVKSDQIEKSAFVKIDGNRQIMTYAKDDKDVVVKIEDLRLKYPEKYN</sequence>
<dbReference type="EMBL" id="BMWP01000011">
    <property type="protein sequence ID" value="GGW33861.1"/>
    <property type="molecule type" value="Genomic_DNA"/>
</dbReference>
<dbReference type="RefSeq" id="WP_157373832.1">
    <property type="nucleotide sequence ID" value="NZ_BMWP01000011.1"/>
</dbReference>
<reference evidence="1" key="2">
    <citation type="submission" date="2020-09" db="EMBL/GenBank/DDBJ databases">
        <authorList>
            <person name="Sun Q."/>
            <person name="Kim S."/>
        </authorList>
    </citation>
    <scope>NUCLEOTIDE SEQUENCE</scope>
    <source>
        <strain evidence="1">KCTC 12113</strain>
    </source>
</reference>
<protein>
    <submittedName>
        <fullName evidence="1">Uncharacterized protein</fullName>
    </submittedName>
</protein>
<comment type="caution">
    <text evidence="1">The sequence shown here is derived from an EMBL/GenBank/DDBJ whole genome shotgun (WGS) entry which is preliminary data.</text>
</comment>
<dbReference type="AlphaFoldDB" id="A0A918MKT5"/>
<dbReference type="Proteomes" id="UP000634668">
    <property type="component" value="Unassembled WGS sequence"/>
</dbReference>
<proteinExistence type="predicted"/>
<accession>A0A918MKT5</accession>
<gene>
    <name evidence="1" type="ORF">GCM10007383_18510</name>
</gene>
<keyword evidence="2" id="KW-1185">Reference proteome</keyword>
<evidence type="ECO:0000313" key="2">
    <source>
        <dbReference type="Proteomes" id="UP000634668"/>
    </source>
</evidence>
<organism evidence="1 2">
    <name type="scientific">Arenibacter certesii</name>
    <dbReference type="NCBI Taxonomy" id="228955"/>
    <lineage>
        <taxon>Bacteria</taxon>
        <taxon>Pseudomonadati</taxon>
        <taxon>Bacteroidota</taxon>
        <taxon>Flavobacteriia</taxon>
        <taxon>Flavobacteriales</taxon>
        <taxon>Flavobacteriaceae</taxon>
        <taxon>Arenibacter</taxon>
    </lineage>
</organism>